<protein>
    <submittedName>
        <fullName evidence="6">Bifunctional 4-hydroxy-2-oxoglutarate aldolase/2-dehydro-3-deoxy-phosphogluconate aldolase</fullName>
    </submittedName>
</protein>
<dbReference type="PANTHER" id="PTHR30246">
    <property type="entry name" value="2-KETO-3-DEOXY-6-PHOSPHOGLUCONATE ALDOLASE"/>
    <property type="match status" value="1"/>
</dbReference>
<reference evidence="6 7" key="1">
    <citation type="submission" date="2021-08" db="EMBL/GenBank/DDBJ databases">
        <authorList>
            <person name="Zhang D."/>
            <person name="Zhang A."/>
            <person name="Wang L."/>
        </authorList>
    </citation>
    <scope>NUCLEOTIDE SEQUENCE [LARGE SCALE GENOMIC DNA]</scope>
    <source>
        <strain evidence="6 7">WL0086</strain>
    </source>
</reference>
<dbReference type="SUPFAM" id="SSF51569">
    <property type="entry name" value="Aldolase"/>
    <property type="match status" value="1"/>
</dbReference>
<accession>A0ABZ1CAN0</accession>
<dbReference type="InterPro" id="IPR013785">
    <property type="entry name" value="Aldolase_TIM"/>
</dbReference>
<evidence type="ECO:0000256" key="1">
    <source>
        <dbReference type="ARBA" id="ARBA00004761"/>
    </source>
</evidence>
<evidence type="ECO:0000313" key="7">
    <source>
        <dbReference type="Proteomes" id="UP000738431"/>
    </source>
</evidence>
<gene>
    <name evidence="6" type="ORF">K1X11_004925</name>
</gene>
<organism evidence="6 7">
    <name type="scientific">Actomonas aquatica</name>
    <dbReference type="NCBI Taxonomy" id="2866162"/>
    <lineage>
        <taxon>Bacteria</taxon>
        <taxon>Pseudomonadati</taxon>
        <taxon>Verrucomicrobiota</taxon>
        <taxon>Opitutia</taxon>
        <taxon>Opitutales</taxon>
        <taxon>Opitutaceae</taxon>
        <taxon>Actomonas</taxon>
    </lineage>
</organism>
<comment type="similarity">
    <text evidence="2">Belongs to the KHG/KDPG aldolase family.</text>
</comment>
<reference evidence="6 7" key="2">
    <citation type="submission" date="2023-12" db="EMBL/GenBank/DDBJ databases">
        <title>Description of an unclassified Opitutus bacterium of Verrucomicrobiota.</title>
        <authorList>
            <person name="Zhang D.-F."/>
        </authorList>
    </citation>
    <scope>NUCLEOTIDE SEQUENCE [LARGE SCALE GENOMIC DNA]</scope>
    <source>
        <strain evidence="6 7">WL0086</strain>
    </source>
</reference>
<evidence type="ECO:0000313" key="6">
    <source>
        <dbReference type="EMBL" id="WRQ88736.1"/>
    </source>
</evidence>
<comment type="subunit">
    <text evidence="3">Homotrimer.</text>
</comment>
<sequence>MLKKEVLQRLDSHRLIALARADSAAQLRELGQTLLDAGLPQLELPLTSPAVPDIIAAVAADLPQLTLGLGTVIDTDTARRGILAGARFISTPALRPEVILLCRRHHVPVICGAHSTAEIEAALEAGADAVKLYPSRDRFGPTHVRETRQRFPDARLYPVGGVNASNVADFIHCGANAVFVASGLGFSFEDGAAATPPSAHELADHVRALIAALPAADIAATN</sequence>
<dbReference type="Pfam" id="PF01081">
    <property type="entry name" value="Aldolase"/>
    <property type="match status" value="1"/>
</dbReference>
<dbReference type="CDD" id="cd00452">
    <property type="entry name" value="KDPG_aldolase"/>
    <property type="match status" value="1"/>
</dbReference>
<evidence type="ECO:0000256" key="3">
    <source>
        <dbReference type="ARBA" id="ARBA00011233"/>
    </source>
</evidence>
<dbReference type="RefSeq" id="WP_221031835.1">
    <property type="nucleotide sequence ID" value="NZ_CP139781.1"/>
</dbReference>
<dbReference type="Proteomes" id="UP000738431">
    <property type="component" value="Chromosome"/>
</dbReference>
<evidence type="ECO:0000256" key="2">
    <source>
        <dbReference type="ARBA" id="ARBA00006906"/>
    </source>
</evidence>
<proteinExistence type="inferred from homology"/>
<evidence type="ECO:0000256" key="4">
    <source>
        <dbReference type="ARBA" id="ARBA00023239"/>
    </source>
</evidence>
<keyword evidence="5" id="KW-0119">Carbohydrate metabolism</keyword>
<dbReference type="InterPro" id="IPR000887">
    <property type="entry name" value="Aldlse_KDPG_KHG"/>
</dbReference>
<comment type="pathway">
    <text evidence="1">Carbohydrate acid metabolism.</text>
</comment>
<keyword evidence="4" id="KW-0456">Lyase</keyword>
<name>A0ABZ1CAN0_9BACT</name>
<dbReference type="PANTHER" id="PTHR30246:SF1">
    <property type="entry name" value="2-DEHYDRO-3-DEOXY-6-PHOSPHOGALACTONATE ALDOLASE-RELATED"/>
    <property type="match status" value="1"/>
</dbReference>
<dbReference type="EMBL" id="CP139781">
    <property type="protein sequence ID" value="WRQ88736.1"/>
    <property type="molecule type" value="Genomic_DNA"/>
</dbReference>
<keyword evidence="7" id="KW-1185">Reference proteome</keyword>
<evidence type="ECO:0000256" key="5">
    <source>
        <dbReference type="ARBA" id="ARBA00023277"/>
    </source>
</evidence>
<dbReference type="Gene3D" id="3.20.20.70">
    <property type="entry name" value="Aldolase class I"/>
    <property type="match status" value="1"/>
</dbReference>